<sequence length="59" mass="6723">MEVFKFRKPERLFQHSNKPFGNTMHLFSYLQFAPPMTTGYSRTIIVSIGGGIGNTFINP</sequence>
<proteinExistence type="predicted"/>
<dbReference type="AlphaFoldDB" id="A0A0A9F6V8"/>
<name>A0A0A9F6V8_ARUDO</name>
<reference evidence="1" key="2">
    <citation type="journal article" date="2015" name="Data Brief">
        <title>Shoot transcriptome of the giant reed, Arundo donax.</title>
        <authorList>
            <person name="Barrero R.A."/>
            <person name="Guerrero F.D."/>
            <person name="Moolhuijzen P."/>
            <person name="Goolsby J.A."/>
            <person name="Tidwell J."/>
            <person name="Bellgard S.E."/>
            <person name="Bellgard M.I."/>
        </authorList>
    </citation>
    <scope>NUCLEOTIDE SEQUENCE</scope>
    <source>
        <tissue evidence="1">Shoot tissue taken approximately 20 cm above the soil surface</tissue>
    </source>
</reference>
<organism evidence="1">
    <name type="scientific">Arundo donax</name>
    <name type="common">Giant reed</name>
    <name type="synonym">Donax arundinaceus</name>
    <dbReference type="NCBI Taxonomy" id="35708"/>
    <lineage>
        <taxon>Eukaryota</taxon>
        <taxon>Viridiplantae</taxon>
        <taxon>Streptophyta</taxon>
        <taxon>Embryophyta</taxon>
        <taxon>Tracheophyta</taxon>
        <taxon>Spermatophyta</taxon>
        <taxon>Magnoliopsida</taxon>
        <taxon>Liliopsida</taxon>
        <taxon>Poales</taxon>
        <taxon>Poaceae</taxon>
        <taxon>PACMAD clade</taxon>
        <taxon>Arundinoideae</taxon>
        <taxon>Arundineae</taxon>
        <taxon>Arundo</taxon>
    </lineage>
</organism>
<reference evidence="1" key="1">
    <citation type="submission" date="2014-09" db="EMBL/GenBank/DDBJ databases">
        <authorList>
            <person name="Magalhaes I.L.F."/>
            <person name="Oliveira U."/>
            <person name="Santos F.R."/>
            <person name="Vidigal T.H.D.A."/>
            <person name="Brescovit A.D."/>
            <person name="Santos A.J."/>
        </authorList>
    </citation>
    <scope>NUCLEOTIDE SEQUENCE</scope>
    <source>
        <tissue evidence="1">Shoot tissue taken approximately 20 cm above the soil surface</tissue>
    </source>
</reference>
<protein>
    <submittedName>
        <fullName evidence="1">Uncharacterized protein</fullName>
    </submittedName>
</protein>
<accession>A0A0A9F6V8</accession>
<evidence type="ECO:0000313" key="1">
    <source>
        <dbReference type="EMBL" id="JAE04003.1"/>
    </source>
</evidence>
<dbReference type="EMBL" id="GBRH01193893">
    <property type="protein sequence ID" value="JAE04003.1"/>
    <property type="molecule type" value="Transcribed_RNA"/>
</dbReference>